<name>A0A4J1YX50_STREE</name>
<evidence type="ECO:0000313" key="1">
    <source>
        <dbReference type="EMBL" id="VNP98180.1"/>
    </source>
</evidence>
<proteinExistence type="predicted"/>
<protein>
    <submittedName>
        <fullName evidence="1">Membrane protein</fullName>
    </submittedName>
</protein>
<reference evidence="1" key="1">
    <citation type="submission" date="2019-04" db="EMBL/GenBank/DDBJ databases">
        <authorList>
            <consortium name="Pathogen Informatics"/>
        </authorList>
    </citation>
    <scope>NUCLEOTIDE SEQUENCE</scope>
    <source>
        <strain evidence="1">GPSC252</strain>
    </source>
</reference>
<dbReference type="AlphaFoldDB" id="A0A4J1YX50"/>
<organism evidence="1">
    <name type="scientific">Streptococcus pneumoniae</name>
    <dbReference type="NCBI Taxonomy" id="1313"/>
    <lineage>
        <taxon>Bacteria</taxon>
        <taxon>Bacillati</taxon>
        <taxon>Bacillota</taxon>
        <taxon>Bacilli</taxon>
        <taxon>Lactobacillales</taxon>
        <taxon>Streptococcaceae</taxon>
        <taxon>Streptococcus</taxon>
    </lineage>
</organism>
<accession>A0A4J1YX50</accession>
<gene>
    <name evidence="1" type="ORF">SAMEA2467336_02116</name>
</gene>
<sequence>MELVLPNNYVVIDEEEMMYLDGGGLFKQE</sequence>
<dbReference type="EMBL" id="CAATGZ010000031">
    <property type="protein sequence ID" value="VNP98180.1"/>
    <property type="molecule type" value="Genomic_DNA"/>
</dbReference>